<proteinExistence type="predicted"/>
<accession>A0A7J5C2J2</accession>
<gene>
    <name evidence="2" type="ORF">F8O01_00155</name>
</gene>
<keyword evidence="1" id="KW-0732">Signal</keyword>
<evidence type="ECO:0000256" key="1">
    <source>
        <dbReference type="SAM" id="SignalP"/>
    </source>
</evidence>
<keyword evidence="3" id="KW-1185">Reference proteome</keyword>
<dbReference type="PROSITE" id="PS51257">
    <property type="entry name" value="PROKAR_LIPOPROTEIN"/>
    <property type="match status" value="1"/>
</dbReference>
<dbReference type="AlphaFoldDB" id="A0A7J5C2J2"/>
<feature type="chain" id="PRO_5039521472" evidence="1">
    <location>
        <begin position="27"/>
        <end position="153"/>
    </location>
</feature>
<dbReference type="Proteomes" id="UP000467240">
    <property type="component" value="Unassembled WGS sequence"/>
</dbReference>
<name>A0A7J5C2J2_9MICO</name>
<evidence type="ECO:0000313" key="2">
    <source>
        <dbReference type="EMBL" id="KAB1662402.1"/>
    </source>
</evidence>
<protein>
    <submittedName>
        <fullName evidence="2">Uncharacterized protein</fullName>
    </submittedName>
</protein>
<sequence>MRRTAMIPPVLLVAVLLAGCQQQPNGAVPVTTTPPPTAYAQIDAVRTALGGDWSPLDEVLDARCTVEGGAPDGGRQAVVTTTSEASRDRAAVGDAGQLAFDALGASGDTVEPFTWSGFRTVVTSTDIAGNRTTVTIESQFAEIRREGPCVDAG</sequence>
<feature type="signal peptide" evidence="1">
    <location>
        <begin position="1"/>
        <end position="26"/>
    </location>
</feature>
<evidence type="ECO:0000313" key="3">
    <source>
        <dbReference type="Proteomes" id="UP000467240"/>
    </source>
</evidence>
<organism evidence="2 3">
    <name type="scientific">Pseudoclavibacter chungangensis</name>
    <dbReference type="NCBI Taxonomy" id="587635"/>
    <lineage>
        <taxon>Bacteria</taxon>
        <taxon>Bacillati</taxon>
        <taxon>Actinomycetota</taxon>
        <taxon>Actinomycetes</taxon>
        <taxon>Micrococcales</taxon>
        <taxon>Microbacteriaceae</taxon>
        <taxon>Pseudoclavibacter</taxon>
    </lineage>
</organism>
<comment type="caution">
    <text evidence="2">The sequence shown here is derived from an EMBL/GenBank/DDBJ whole genome shotgun (WGS) entry which is preliminary data.</text>
</comment>
<dbReference type="EMBL" id="WBJZ01000001">
    <property type="protein sequence ID" value="KAB1662402.1"/>
    <property type="molecule type" value="Genomic_DNA"/>
</dbReference>
<dbReference type="RefSeq" id="WP_158038834.1">
    <property type="nucleotide sequence ID" value="NZ_JACCFV010000001.1"/>
</dbReference>
<reference evidence="2 3" key="1">
    <citation type="submission" date="2019-09" db="EMBL/GenBank/DDBJ databases">
        <title>Phylogeny of genus Pseudoclavibacter and closely related genus.</title>
        <authorList>
            <person name="Li Y."/>
        </authorList>
    </citation>
    <scope>NUCLEOTIDE SEQUENCE [LARGE SCALE GENOMIC DNA]</scope>
    <source>
        <strain evidence="2 3">DSM 23821</strain>
    </source>
</reference>